<dbReference type="EMBL" id="JAHRHJ020000004">
    <property type="protein sequence ID" value="KAH9320151.1"/>
    <property type="molecule type" value="Genomic_DNA"/>
</dbReference>
<sequence length="64" mass="6479">VSGMDNVSEVNAKVELTDWKANGSTLAAMDAVGMEEVCVVEVMAILVGGGVSEVVVVAEADGLI</sequence>
<comment type="caution">
    <text evidence="1">The sequence shown here is derived from an EMBL/GenBank/DDBJ whole genome shotgun (WGS) entry which is preliminary data.</text>
</comment>
<accession>A0AA38LDZ3</accession>
<name>A0AA38LDZ3_TAXCH</name>
<protein>
    <submittedName>
        <fullName evidence="1">Uncharacterized protein</fullName>
    </submittedName>
</protein>
<dbReference type="AlphaFoldDB" id="A0AA38LDZ3"/>
<feature type="non-terminal residue" evidence="1">
    <location>
        <position position="1"/>
    </location>
</feature>
<dbReference type="Proteomes" id="UP000824469">
    <property type="component" value="Unassembled WGS sequence"/>
</dbReference>
<reference evidence="1 2" key="1">
    <citation type="journal article" date="2021" name="Nat. Plants">
        <title>The Taxus genome provides insights into paclitaxel biosynthesis.</title>
        <authorList>
            <person name="Xiong X."/>
            <person name="Gou J."/>
            <person name="Liao Q."/>
            <person name="Li Y."/>
            <person name="Zhou Q."/>
            <person name="Bi G."/>
            <person name="Li C."/>
            <person name="Du R."/>
            <person name="Wang X."/>
            <person name="Sun T."/>
            <person name="Guo L."/>
            <person name="Liang H."/>
            <person name="Lu P."/>
            <person name="Wu Y."/>
            <person name="Zhang Z."/>
            <person name="Ro D.K."/>
            <person name="Shang Y."/>
            <person name="Huang S."/>
            <person name="Yan J."/>
        </authorList>
    </citation>
    <scope>NUCLEOTIDE SEQUENCE [LARGE SCALE GENOMIC DNA]</scope>
    <source>
        <strain evidence="1">Ta-2019</strain>
    </source>
</reference>
<evidence type="ECO:0000313" key="1">
    <source>
        <dbReference type="EMBL" id="KAH9320151.1"/>
    </source>
</evidence>
<proteinExistence type="predicted"/>
<keyword evidence="2" id="KW-1185">Reference proteome</keyword>
<organism evidence="1 2">
    <name type="scientific">Taxus chinensis</name>
    <name type="common">Chinese yew</name>
    <name type="synonym">Taxus wallichiana var. chinensis</name>
    <dbReference type="NCBI Taxonomy" id="29808"/>
    <lineage>
        <taxon>Eukaryota</taxon>
        <taxon>Viridiplantae</taxon>
        <taxon>Streptophyta</taxon>
        <taxon>Embryophyta</taxon>
        <taxon>Tracheophyta</taxon>
        <taxon>Spermatophyta</taxon>
        <taxon>Pinopsida</taxon>
        <taxon>Pinidae</taxon>
        <taxon>Conifers II</taxon>
        <taxon>Cupressales</taxon>
        <taxon>Taxaceae</taxon>
        <taxon>Taxus</taxon>
    </lineage>
</organism>
<feature type="non-terminal residue" evidence="1">
    <location>
        <position position="64"/>
    </location>
</feature>
<evidence type="ECO:0000313" key="2">
    <source>
        <dbReference type="Proteomes" id="UP000824469"/>
    </source>
</evidence>
<gene>
    <name evidence="1" type="ORF">KI387_021920</name>
</gene>